<dbReference type="InterPro" id="IPR001313">
    <property type="entry name" value="Pumilio_RNA-bd_rpt"/>
</dbReference>
<evidence type="ECO:0000256" key="3">
    <source>
        <dbReference type="ARBA" id="ARBA00022884"/>
    </source>
</evidence>
<dbReference type="SMART" id="SM00025">
    <property type="entry name" value="Pumilio"/>
    <property type="match status" value="8"/>
</dbReference>
<dbReference type="EMBL" id="JAUHHV010000004">
    <property type="protein sequence ID" value="KAK1427486.1"/>
    <property type="molecule type" value="Genomic_DNA"/>
</dbReference>
<evidence type="ECO:0000256" key="1">
    <source>
        <dbReference type="ARBA" id="ARBA00022737"/>
    </source>
</evidence>
<comment type="function">
    <text evidence="4">Sequence-specific RNA-binding protein that regulates translation and mRNA stability by binding the 3'-UTR of target mRNAs.</text>
</comment>
<sequence>MDHFRNTHMMQIPIHPNNNNYVLHQPSSFQSFSPTFDSDGSFLPGFESFDGLSPAIDVDRSLTGVFSLLSLAPATLPLPPSFVHSQIGSSVEPGFGSRVMHSDLGVNCLLNRQGWYDDCGSRFDFDQNCSLENKKFVYSNSQFDCMSGCSSSYGSEIADKRMKFHMLDDYDVQNGCCSSIFQSQNQNQSQGQSQQLQFMNVWSLKELRGVIYTMAKDQNGCRILQAMIERSTMEEVEIVVSEVVDFISDLMKDQFGNYLVQKLLALCNDEQKMQLILSLTQVPTNIILVCMNPHGTRAVQKLLENLNPNQVKLVVQAIYRGAATLAMDPNGHHVIQYCLINFDSDVNKPILTEIANECYKIATDRSGCCVLQACVEHSHGEVRRRIITEIMVYSVHLAEDPFGNYVLQHMVGLNIPELTALLVRQLKGNFASLSCNKYASNVVEKCLNESGEEMSTRIIMELVGSPNASLLLVDPYANFVIQSALKVSKGFAHDCLVALISKNMLSMRTNLYGKKILERLEKKRVNLA</sequence>
<keyword evidence="8" id="KW-1185">Reference proteome</keyword>
<dbReference type="GO" id="GO:0006417">
    <property type="term" value="P:regulation of translation"/>
    <property type="evidence" value="ECO:0007669"/>
    <property type="project" value="UniProtKB-KW"/>
</dbReference>
<dbReference type="GO" id="GO:0005737">
    <property type="term" value="C:cytoplasm"/>
    <property type="evidence" value="ECO:0007669"/>
    <property type="project" value="TreeGrafter"/>
</dbReference>
<keyword evidence="2" id="KW-0810">Translation regulation</keyword>
<dbReference type="CDD" id="cd07920">
    <property type="entry name" value="Pumilio"/>
    <property type="match status" value="1"/>
</dbReference>
<dbReference type="Gene3D" id="1.25.10.10">
    <property type="entry name" value="Leucine-rich Repeat Variant"/>
    <property type="match status" value="1"/>
</dbReference>
<dbReference type="PROSITE" id="PS50302">
    <property type="entry name" value="PUM"/>
    <property type="match status" value="6"/>
</dbReference>
<dbReference type="Pfam" id="PF00806">
    <property type="entry name" value="PUF"/>
    <property type="match status" value="7"/>
</dbReference>
<dbReference type="PROSITE" id="PS50303">
    <property type="entry name" value="PUM_HD"/>
    <property type="match status" value="1"/>
</dbReference>
<dbReference type="AlphaFoldDB" id="A0AAD8P0G4"/>
<evidence type="ECO:0000259" key="6">
    <source>
        <dbReference type="PROSITE" id="PS50303"/>
    </source>
</evidence>
<gene>
    <name evidence="7" type="ORF">QVD17_16172</name>
</gene>
<accession>A0AAD8P0G4</accession>
<protein>
    <recommendedName>
        <fullName evidence="6">PUM-HD domain-containing protein</fullName>
    </recommendedName>
</protein>
<dbReference type="InterPro" id="IPR033133">
    <property type="entry name" value="PUM-HD"/>
</dbReference>
<dbReference type="Proteomes" id="UP001229421">
    <property type="component" value="Unassembled WGS sequence"/>
</dbReference>
<feature type="repeat" description="Pumilio" evidence="5">
    <location>
        <begin position="206"/>
        <end position="241"/>
    </location>
</feature>
<evidence type="ECO:0000256" key="4">
    <source>
        <dbReference type="ARBA" id="ARBA00058490"/>
    </source>
</evidence>
<dbReference type="InterPro" id="IPR011989">
    <property type="entry name" value="ARM-like"/>
</dbReference>
<dbReference type="InterPro" id="IPR016024">
    <property type="entry name" value="ARM-type_fold"/>
</dbReference>
<evidence type="ECO:0000256" key="2">
    <source>
        <dbReference type="ARBA" id="ARBA00022845"/>
    </source>
</evidence>
<dbReference type="FunFam" id="1.25.10.10:FF:000237">
    <property type="entry name" value="Pumilio homolog 9"/>
    <property type="match status" value="1"/>
</dbReference>
<feature type="domain" description="PUM-HD" evidence="6">
    <location>
        <begin position="176"/>
        <end position="524"/>
    </location>
</feature>
<reference evidence="7" key="1">
    <citation type="journal article" date="2023" name="bioRxiv">
        <title>Improved chromosome-level genome assembly for marigold (Tagetes erecta).</title>
        <authorList>
            <person name="Jiang F."/>
            <person name="Yuan L."/>
            <person name="Wang S."/>
            <person name="Wang H."/>
            <person name="Xu D."/>
            <person name="Wang A."/>
            <person name="Fan W."/>
        </authorList>
    </citation>
    <scope>NUCLEOTIDE SEQUENCE</scope>
    <source>
        <strain evidence="7">WSJ</strain>
        <tissue evidence="7">Leaf</tissue>
    </source>
</reference>
<name>A0AAD8P0G4_TARER</name>
<comment type="caution">
    <text evidence="7">The sequence shown here is derived from an EMBL/GenBank/DDBJ whole genome shotgun (WGS) entry which is preliminary data.</text>
</comment>
<dbReference type="SUPFAM" id="SSF48371">
    <property type="entry name" value="ARM repeat"/>
    <property type="match status" value="1"/>
</dbReference>
<feature type="repeat" description="Pumilio" evidence="5">
    <location>
        <begin position="389"/>
        <end position="424"/>
    </location>
</feature>
<dbReference type="PANTHER" id="PTHR12537">
    <property type="entry name" value="RNA BINDING PROTEIN PUMILIO-RELATED"/>
    <property type="match status" value="1"/>
</dbReference>
<dbReference type="InterPro" id="IPR033712">
    <property type="entry name" value="Pumilio_RNA-bd"/>
</dbReference>
<proteinExistence type="predicted"/>
<dbReference type="PANTHER" id="PTHR12537:SF63">
    <property type="entry name" value="PUMILIO HOMOLOG 15"/>
    <property type="match status" value="1"/>
</dbReference>
<keyword evidence="1" id="KW-0677">Repeat</keyword>
<organism evidence="7 8">
    <name type="scientific">Tagetes erecta</name>
    <name type="common">African marigold</name>
    <dbReference type="NCBI Taxonomy" id="13708"/>
    <lineage>
        <taxon>Eukaryota</taxon>
        <taxon>Viridiplantae</taxon>
        <taxon>Streptophyta</taxon>
        <taxon>Embryophyta</taxon>
        <taxon>Tracheophyta</taxon>
        <taxon>Spermatophyta</taxon>
        <taxon>Magnoliopsida</taxon>
        <taxon>eudicotyledons</taxon>
        <taxon>Gunneridae</taxon>
        <taxon>Pentapetalae</taxon>
        <taxon>asterids</taxon>
        <taxon>campanulids</taxon>
        <taxon>Asterales</taxon>
        <taxon>Asteraceae</taxon>
        <taxon>Asteroideae</taxon>
        <taxon>Heliantheae alliance</taxon>
        <taxon>Tageteae</taxon>
        <taxon>Tagetes</taxon>
    </lineage>
</organism>
<feature type="repeat" description="Pumilio" evidence="5">
    <location>
        <begin position="353"/>
        <end position="388"/>
    </location>
</feature>
<evidence type="ECO:0000313" key="8">
    <source>
        <dbReference type="Proteomes" id="UP001229421"/>
    </source>
</evidence>
<feature type="repeat" description="Pumilio" evidence="5">
    <location>
        <begin position="242"/>
        <end position="278"/>
    </location>
</feature>
<feature type="repeat" description="Pumilio" evidence="5">
    <location>
        <begin position="425"/>
        <end position="461"/>
    </location>
</feature>
<feature type="repeat" description="Pumilio" evidence="5">
    <location>
        <begin position="281"/>
        <end position="316"/>
    </location>
</feature>
<dbReference type="GO" id="GO:0003729">
    <property type="term" value="F:mRNA binding"/>
    <property type="evidence" value="ECO:0007669"/>
    <property type="project" value="TreeGrafter"/>
</dbReference>
<keyword evidence="3" id="KW-0694">RNA-binding</keyword>
<evidence type="ECO:0000313" key="7">
    <source>
        <dbReference type="EMBL" id="KAK1427486.1"/>
    </source>
</evidence>
<evidence type="ECO:0000256" key="5">
    <source>
        <dbReference type="PROSITE-ProRule" id="PRU00317"/>
    </source>
</evidence>